<dbReference type="Pfam" id="PF01370">
    <property type="entry name" value="Epimerase"/>
    <property type="match status" value="1"/>
</dbReference>
<evidence type="ECO:0000313" key="4">
    <source>
        <dbReference type="Proteomes" id="UP000663525"/>
    </source>
</evidence>
<evidence type="ECO:0000313" key="3">
    <source>
        <dbReference type="EMBL" id="QSG05106.1"/>
    </source>
</evidence>
<dbReference type="Gene3D" id="3.40.50.720">
    <property type="entry name" value="NAD(P)-binding Rossmann-like Domain"/>
    <property type="match status" value="1"/>
</dbReference>
<feature type="domain" description="NAD-dependent epimerase/dehydratase" evidence="2">
    <location>
        <begin position="10"/>
        <end position="239"/>
    </location>
</feature>
<dbReference type="EMBL" id="CP064787">
    <property type="protein sequence ID" value="QSG05106.1"/>
    <property type="molecule type" value="Genomic_DNA"/>
</dbReference>
<comment type="similarity">
    <text evidence="1">Belongs to the NAD(P)-dependent epimerase/dehydratase family.</text>
</comment>
<sequence length="303" mass="32319">MKTDLTGRTILITGGAGFIGSHIADTLTTDNDVTVLDDLSSGSRENVPDDATFIEGDVRDDDTLKNAAADADLIFHEAAIVSVEQSIDQPQRCQDVNLGGTLAVLETARREDARVVFASSAAIYGEPTVVPIDEAEPTAPASPYGIDKCGADQYVRTYHDLYGLETVALRYFNVYGPGQTGGDYSGVISIFREQARNGDPITVDGDGSQTRDFVHVEDVVRANLLAATTDAVGTAYNIGTGTEMSIQTLAETVQSIADTDSPIVHGEPRPGDIDRSCADVTRARKQLGYKPEISLGEGLRTLF</sequence>
<dbReference type="Proteomes" id="UP000663525">
    <property type="component" value="Chromosome"/>
</dbReference>
<dbReference type="AlphaFoldDB" id="A0A897N465"/>
<dbReference type="PANTHER" id="PTHR43000">
    <property type="entry name" value="DTDP-D-GLUCOSE 4,6-DEHYDRATASE-RELATED"/>
    <property type="match status" value="1"/>
</dbReference>
<reference evidence="3" key="1">
    <citation type="submission" date="2020-11" db="EMBL/GenBank/DDBJ databases">
        <title>Carbohydrate-dependent, anaerobic sulfur respiration: A novel catabolism in halophilic archaea.</title>
        <authorList>
            <person name="Sorokin D.Y."/>
            <person name="Messina E."/>
            <person name="Smedile F."/>
            <person name="La Cono V."/>
            <person name="Hallsworth J.E."/>
            <person name="Yakimov M.M."/>
        </authorList>
    </citation>
    <scope>NUCLEOTIDE SEQUENCE</scope>
    <source>
        <strain evidence="3">HSR12-1</strain>
    </source>
</reference>
<organism evidence="3 4">
    <name type="scientific">Halapricum desulfuricans</name>
    <dbReference type="NCBI Taxonomy" id="2841257"/>
    <lineage>
        <taxon>Archaea</taxon>
        <taxon>Methanobacteriati</taxon>
        <taxon>Methanobacteriota</taxon>
        <taxon>Stenosarchaea group</taxon>
        <taxon>Halobacteria</taxon>
        <taxon>Halobacteriales</taxon>
        <taxon>Haloarculaceae</taxon>
        <taxon>Halapricum</taxon>
    </lineage>
</organism>
<accession>A0A897N465</accession>
<dbReference type="InterPro" id="IPR001509">
    <property type="entry name" value="Epimerase_deHydtase"/>
</dbReference>
<dbReference type="InterPro" id="IPR036291">
    <property type="entry name" value="NAD(P)-bd_dom_sf"/>
</dbReference>
<name>A0A897N465_9EURY</name>
<dbReference type="GeneID" id="68854390"/>
<evidence type="ECO:0000259" key="2">
    <source>
        <dbReference type="Pfam" id="PF01370"/>
    </source>
</evidence>
<proteinExistence type="inferred from homology"/>
<dbReference type="PRINTS" id="PR01713">
    <property type="entry name" value="NUCEPIMERASE"/>
</dbReference>
<gene>
    <name evidence="3" type="primary">wcaG6</name>
    <name evidence="3" type="ORF">HSR121_0752</name>
</gene>
<protein>
    <submittedName>
        <fullName evidence="3">Nucleoside-diphosphate-sugar epimerase</fullName>
    </submittedName>
</protein>
<dbReference type="SUPFAM" id="SSF51735">
    <property type="entry name" value="NAD(P)-binding Rossmann-fold domains"/>
    <property type="match status" value="1"/>
</dbReference>
<dbReference type="RefSeq" id="WP_229114766.1">
    <property type="nucleotide sequence ID" value="NZ_CP064787.1"/>
</dbReference>
<dbReference type="Gene3D" id="3.90.25.10">
    <property type="entry name" value="UDP-galactose 4-epimerase, domain 1"/>
    <property type="match status" value="1"/>
</dbReference>
<evidence type="ECO:0000256" key="1">
    <source>
        <dbReference type="ARBA" id="ARBA00007637"/>
    </source>
</evidence>